<accession>A0A392QA17</accession>
<evidence type="ECO:0000313" key="2">
    <source>
        <dbReference type="EMBL" id="MCI21171.1"/>
    </source>
</evidence>
<feature type="non-terminal residue" evidence="2">
    <location>
        <position position="107"/>
    </location>
</feature>
<dbReference type="Proteomes" id="UP000265520">
    <property type="component" value="Unassembled WGS sequence"/>
</dbReference>
<comment type="caution">
    <text evidence="2">The sequence shown here is derived from an EMBL/GenBank/DDBJ whole genome shotgun (WGS) entry which is preliminary data.</text>
</comment>
<organism evidence="2 3">
    <name type="scientific">Trifolium medium</name>
    <dbReference type="NCBI Taxonomy" id="97028"/>
    <lineage>
        <taxon>Eukaryota</taxon>
        <taxon>Viridiplantae</taxon>
        <taxon>Streptophyta</taxon>
        <taxon>Embryophyta</taxon>
        <taxon>Tracheophyta</taxon>
        <taxon>Spermatophyta</taxon>
        <taxon>Magnoliopsida</taxon>
        <taxon>eudicotyledons</taxon>
        <taxon>Gunneridae</taxon>
        <taxon>Pentapetalae</taxon>
        <taxon>rosids</taxon>
        <taxon>fabids</taxon>
        <taxon>Fabales</taxon>
        <taxon>Fabaceae</taxon>
        <taxon>Papilionoideae</taxon>
        <taxon>50 kb inversion clade</taxon>
        <taxon>NPAAA clade</taxon>
        <taxon>Hologalegina</taxon>
        <taxon>IRL clade</taxon>
        <taxon>Trifolieae</taxon>
        <taxon>Trifolium</taxon>
    </lineage>
</organism>
<protein>
    <submittedName>
        <fullName evidence="2">Retrovirus-related pol polyprotein from transposon TNT 1-94</fullName>
    </submittedName>
</protein>
<feature type="compositionally biased region" description="Polar residues" evidence="1">
    <location>
        <begin position="1"/>
        <end position="16"/>
    </location>
</feature>
<name>A0A392QA17_9FABA</name>
<evidence type="ECO:0000256" key="1">
    <source>
        <dbReference type="SAM" id="MobiDB-lite"/>
    </source>
</evidence>
<feature type="non-terminal residue" evidence="2">
    <location>
        <position position="1"/>
    </location>
</feature>
<sequence length="107" mass="11859">FDPQAMKSNSRGNNAGPSHRPPNFNPYMRPSAHLAMPQPYSPMFDMASMSSGAWYPDSGASHHLTYNPNNLSYSVPYNGQDQDSNQVLLEGTVGADGLYQFKPFKFL</sequence>
<feature type="region of interest" description="Disordered" evidence="1">
    <location>
        <begin position="1"/>
        <end position="30"/>
    </location>
</feature>
<dbReference type="EMBL" id="LXQA010123626">
    <property type="protein sequence ID" value="MCI21171.1"/>
    <property type="molecule type" value="Genomic_DNA"/>
</dbReference>
<dbReference type="AlphaFoldDB" id="A0A392QA17"/>
<keyword evidence="3" id="KW-1185">Reference proteome</keyword>
<reference evidence="2 3" key="1">
    <citation type="journal article" date="2018" name="Front. Plant Sci.">
        <title>Red Clover (Trifolium pratense) and Zigzag Clover (T. medium) - A Picture of Genomic Similarities and Differences.</title>
        <authorList>
            <person name="Dluhosova J."/>
            <person name="Istvanek J."/>
            <person name="Nedelnik J."/>
            <person name="Repkova J."/>
        </authorList>
    </citation>
    <scope>NUCLEOTIDE SEQUENCE [LARGE SCALE GENOMIC DNA]</scope>
    <source>
        <strain evidence="3">cv. 10/8</strain>
        <tissue evidence="2">Leaf</tissue>
    </source>
</reference>
<evidence type="ECO:0000313" key="3">
    <source>
        <dbReference type="Proteomes" id="UP000265520"/>
    </source>
</evidence>
<proteinExistence type="predicted"/>